<protein>
    <recommendedName>
        <fullName evidence="4">Serine carboxypeptidase</fullName>
    </recommendedName>
</protein>
<accession>X6MUV1</accession>
<dbReference type="GO" id="GO:0006508">
    <property type="term" value="P:proteolysis"/>
    <property type="evidence" value="ECO:0007669"/>
    <property type="project" value="InterPro"/>
</dbReference>
<dbReference type="PROSITE" id="PS00560">
    <property type="entry name" value="CARBOXYPEPT_SER_HIS"/>
    <property type="match status" value="1"/>
</dbReference>
<dbReference type="Pfam" id="PF00450">
    <property type="entry name" value="Peptidase_S10"/>
    <property type="match status" value="1"/>
</dbReference>
<dbReference type="GO" id="GO:0004185">
    <property type="term" value="F:serine-type carboxypeptidase activity"/>
    <property type="evidence" value="ECO:0007669"/>
    <property type="project" value="InterPro"/>
</dbReference>
<sequence>MLGDDAMSTVGPSLKMGFNGRQYMDMSAIFGSSSSSANNGWYSTYNNPYVCGGERTMSIYLNKKEVKQAIHVPEDMVWAWRDGRWPRYTKTQTNLIPYYQQWVNKYRILIYFGDVDSSVPYNGGYEWTMGLGYPIIEAFRPWTTNGQTLMGGYVQVYATDNPSLNFTYATVRGAGHMVPQYKPKQSLVMFQMFLQNKTFPTYNGPNS</sequence>
<dbReference type="OrthoDB" id="1912352at2759"/>
<name>X6MUV1_RETFI</name>
<proteinExistence type="inferred from homology"/>
<dbReference type="EMBL" id="ASPP01016691">
    <property type="protein sequence ID" value="ETO17406.1"/>
    <property type="molecule type" value="Genomic_DNA"/>
</dbReference>
<dbReference type="InterPro" id="IPR029058">
    <property type="entry name" value="AB_hydrolase_fold"/>
</dbReference>
<dbReference type="PANTHER" id="PTHR11802:SF201">
    <property type="entry name" value="CARBOXYPEPTIDASE"/>
    <property type="match status" value="1"/>
</dbReference>
<comment type="similarity">
    <text evidence="1">Belongs to the peptidase S10 family.</text>
</comment>
<dbReference type="InterPro" id="IPR001563">
    <property type="entry name" value="Peptidase_S10"/>
</dbReference>
<evidence type="ECO:0000313" key="2">
    <source>
        <dbReference type="EMBL" id="ETO17406.1"/>
    </source>
</evidence>
<reference evidence="2 3" key="1">
    <citation type="journal article" date="2013" name="Curr. Biol.">
        <title>The Genome of the Foraminiferan Reticulomyxa filosa.</title>
        <authorList>
            <person name="Glockner G."/>
            <person name="Hulsmann N."/>
            <person name="Schleicher M."/>
            <person name="Noegel A.A."/>
            <person name="Eichinger L."/>
            <person name="Gallinger C."/>
            <person name="Pawlowski J."/>
            <person name="Sierra R."/>
            <person name="Euteneuer U."/>
            <person name="Pillet L."/>
            <person name="Moustafa A."/>
            <person name="Platzer M."/>
            <person name="Groth M."/>
            <person name="Szafranski K."/>
            <person name="Schliwa M."/>
        </authorList>
    </citation>
    <scope>NUCLEOTIDE SEQUENCE [LARGE SCALE GENOMIC DNA]</scope>
</reference>
<evidence type="ECO:0000256" key="1">
    <source>
        <dbReference type="ARBA" id="ARBA00009431"/>
    </source>
</evidence>
<dbReference type="Gene3D" id="3.40.50.1820">
    <property type="entry name" value="alpha/beta hydrolase"/>
    <property type="match status" value="1"/>
</dbReference>
<dbReference type="AlphaFoldDB" id="X6MUV1"/>
<evidence type="ECO:0000313" key="3">
    <source>
        <dbReference type="Proteomes" id="UP000023152"/>
    </source>
</evidence>
<dbReference type="Proteomes" id="UP000023152">
    <property type="component" value="Unassembled WGS sequence"/>
</dbReference>
<comment type="caution">
    <text evidence="2">The sequence shown here is derived from an EMBL/GenBank/DDBJ whole genome shotgun (WGS) entry which is preliminary data.</text>
</comment>
<dbReference type="SUPFAM" id="SSF53474">
    <property type="entry name" value="alpha/beta-Hydrolases"/>
    <property type="match status" value="1"/>
</dbReference>
<organism evidence="2 3">
    <name type="scientific">Reticulomyxa filosa</name>
    <dbReference type="NCBI Taxonomy" id="46433"/>
    <lineage>
        <taxon>Eukaryota</taxon>
        <taxon>Sar</taxon>
        <taxon>Rhizaria</taxon>
        <taxon>Retaria</taxon>
        <taxon>Foraminifera</taxon>
        <taxon>Monothalamids</taxon>
        <taxon>Reticulomyxidae</taxon>
        <taxon>Reticulomyxa</taxon>
    </lineage>
</organism>
<keyword evidence="3" id="KW-1185">Reference proteome</keyword>
<dbReference type="InterPro" id="IPR033124">
    <property type="entry name" value="Ser_caboxypep_his_AS"/>
</dbReference>
<evidence type="ECO:0008006" key="4">
    <source>
        <dbReference type="Google" id="ProtNLM"/>
    </source>
</evidence>
<gene>
    <name evidence="2" type="ORF">RFI_19915</name>
</gene>
<dbReference type="PANTHER" id="PTHR11802">
    <property type="entry name" value="SERINE PROTEASE FAMILY S10 SERINE CARBOXYPEPTIDASE"/>
    <property type="match status" value="1"/>
</dbReference>